<name>A0A6J4T462_9SPHN</name>
<dbReference type="AlphaFoldDB" id="A0A6J4T462"/>
<organism evidence="1">
    <name type="scientific">uncultured Sphingomonas sp</name>
    <dbReference type="NCBI Taxonomy" id="158754"/>
    <lineage>
        <taxon>Bacteria</taxon>
        <taxon>Pseudomonadati</taxon>
        <taxon>Pseudomonadota</taxon>
        <taxon>Alphaproteobacteria</taxon>
        <taxon>Sphingomonadales</taxon>
        <taxon>Sphingomonadaceae</taxon>
        <taxon>Sphingomonas</taxon>
        <taxon>environmental samples</taxon>
    </lineage>
</organism>
<sequence length="207" mass="21359">MIAVVDTAVTGGVRDIRTNLFLAATLFAGETGAVPVKVRNLSPGGALIEAATLPSSGSAIRLARGALGVTGAVAWAAGNRCGLSFDGAISVKDWMSPPVNGAQQRIDRAVSQLRSSGTTQLVSRRAGGCVTVTDEFQIMAQLMEQLGEALSADGELLVLHHVQLQKIDIVTQMLEATGGALAERPGSARRLADLRASAEQALRSGTA</sequence>
<dbReference type="EMBL" id="CADCWB010000077">
    <property type="protein sequence ID" value="CAA9512784.1"/>
    <property type="molecule type" value="Genomic_DNA"/>
</dbReference>
<reference evidence="1" key="1">
    <citation type="submission" date="2020-02" db="EMBL/GenBank/DDBJ databases">
        <authorList>
            <person name="Meier V. D."/>
        </authorList>
    </citation>
    <scope>NUCLEOTIDE SEQUENCE</scope>
    <source>
        <strain evidence="1">AVDCRST_MAG62</strain>
    </source>
</reference>
<protein>
    <recommendedName>
        <fullName evidence="2">PilZ domain-containing protein</fullName>
    </recommendedName>
</protein>
<evidence type="ECO:0008006" key="2">
    <source>
        <dbReference type="Google" id="ProtNLM"/>
    </source>
</evidence>
<proteinExistence type="predicted"/>
<gene>
    <name evidence="1" type="ORF">AVDCRST_MAG62-631</name>
</gene>
<dbReference type="SUPFAM" id="SSF141371">
    <property type="entry name" value="PilZ domain-like"/>
    <property type="match status" value="1"/>
</dbReference>
<evidence type="ECO:0000313" key="1">
    <source>
        <dbReference type="EMBL" id="CAA9512784.1"/>
    </source>
</evidence>
<accession>A0A6J4T462</accession>